<evidence type="ECO:0000256" key="3">
    <source>
        <dbReference type="ARBA" id="ARBA00022448"/>
    </source>
</evidence>
<dbReference type="GO" id="GO:0009276">
    <property type="term" value="C:Gram-negative-bacterium-type cell wall"/>
    <property type="evidence" value="ECO:0007669"/>
    <property type="project" value="InterPro"/>
</dbReference>
<dbReference type="EMBL" id="JAAGSC010000043">
    <property type="protein sequence ID" value="NDY96456.1"/>
    <property type="molecule type" value="Genomic_DNA"/>
</dbReference>
<evidence type="ECO:0000256" key="2">
    <source>
        <dbReference type="ARBA" id="ARBA00005318"/>
    </source>
</evidence>
<dbReference type="Proteomes" id="UP000484885">
    <property type="component" value="Unassembled WGS sequence"/>
</dbReference>
<proteinExistence type="inferred from homology"/>
<dbReference type="InterPro" id="IPR024230">
    <property type="entry name" value="GspL_cyto_dom"/>
</dbReference>
<comment type="subcellular location">
    <subcellularLocation>
        <location evidence="1">Cell inner membrane</location>
        <topology evidence="1">Single-pass membrane protein</topology>
    </subcellularLocation>
</comment>
<evidence type="ECO:0000256" key="4">
    <source>
        <dbReference type="ARBA" id="ARBA00022475"/>
    </source>
</evidence>
<dbReference type="AlphaFoldDB" id="A0A845V5K2"/>
<keyword evidence="3 10" id="KW-0813">Transport</keyword>
<keyword evidence="5" id="KW-0997">Cell inner membrane</keyword>
<evidence type="ECO:0000256" key="1">
    <source>
        <dbReference type="ARBA" id="ARBA00004377"/>
    </source>
</evidence>
<comment type="similarity">
    <text evidence="2 10">Belongs to the GSP L family.</text>
</comment>
<evidence type="ECO:0000313" key="14">
    <source>
        <dbReference type="Proteomes" id="UP000484885"/>
    </source>
</evidence>
<dbReference type="SUPFAM" id="SSF53067">
    <property type="entry name" value="Actin-like ATPase domain"/>
    <property type="match status" value="1"/>
</dbReference>
<keyword evidence="8" id="KW-1133">Transmembrane helix</keyword>
<dbReference type="GO" id="GO:0015627">
    <property type="term" value="C:type II protein secretion system complex"/>
    <property type="evidence" value="ECO:0007669"/>
    <property type="project" value="InterPro"/>
</dbReference>
<dbReference type="Gene3D" id="3.30.420.380">
    <property type="match status" value="1"/>
</dbReference>
<dbReference type="Pfam" id="PF05134">
    <property type="entry name" value="T2SSL"/>
    <property type="match status" value="1"/>
</dbReference>
<keyword evidence="4" id="KW-1003">Cell membrane</keyword>
<organism evidence="13 14">
    <name type="scientific">Wenzhouxiangella limi</name>
    <dbReference type="NCBI Taxonomy" id="2707351"/>
    <lineage>
        <taxon>Bacteria</taxon>
        <taxon>Pseudomonadati</taxon>
        <taxon>Pseudomonadota</taxon>
        <taxon>Gammaproteobacteria</taxon>
        <taxon>Chromatiales</taxon>
        <taxon>Wenzhouxiangellaceae</taxon>
        <taxon>Wenzhouxiangella</taxon>
    </lineage>
</organism>
<dbReference type="CDD" id="cd24017">
    <property type="entry name" value="ASKHA_T2SSL_N"/>
    <property type="match status" value="1"/>
</dbReference>
<evidence type="ECO:0000256" key="10">
    <source>
        <dbReference type="PIRNR" id="PIRNR015761"/>
    </source>
</evidence>
<name>A0A845V5K2_9GAMM</name>
<keyword evidence="9" id="KW-0472">Membrane</keyword>
<keyword evidence="14" id="KW-1185">Reference proteome</keyword>
<comment type="function">
    <text evidence="10">Inner membrane component of the type II secretion system required for the energy-dependent secretion of extracellular factors such as proteases and toxins from the periplasm.</text>
</comment>
<dbReference type="GO" id="GO:0005886">
    <property type="term" value="C:plasma membrane"/>
    <property type="evidence" value="ECO:0007669"/>
    <property type="project" value="UniProtKB-SubCell"/>
</dbReference>
<dbReference type="Gene3D" id="3.30.1360.100">
    <property type="entry name" value="General secretion pathway protein M, EpsM"/>
    <property type="match status" value="1"/>
</dbReference>
<evidence type="ECO:0000256" key="5">
    <source>
        <dbReference type="ARBA" id="ARBA00022519"/>
    </source>
</evidence>
<feature type="domain" description="GspL cytoplasmic actin-ATPase-like" evidence="11">
    <location>
        <begin position="43"/>
        <end position="230"/>
    </location>
</feature>
<evidence type="ECO:0000259" key="12">
    <source>
        <dbReference type="Pfam" id="PF12693"/>
    </source>
</evidence>
<keyword evidence="7 10" id="KW-0653">Protein transport</keyword>
<evidence type="ECO:0000256" key="9">
    <source>
        <dbReference type="ARBA" id="ARBA00023136"/>
    </source>
</evidence>
<dbReference type="GO" id="GO:0015628">
    <property type="term" value="P:protein secretion by the type II secretion system"/>
    <property type="evidence" value="ECO:0007669"/>
    <property type="project" value="InterPro"/>
</dbReference>
<evidence type="ECO:0000259" key="11">
    <source>
        <dbReference type="Pfam" id="PF05134"/>
    </source>
</evidence>
<dbReference type="InterPro" id="IPR025691">
    <property type="entry name" value="GspL_pp_dom"/>
</dbReference>
<comment type="caution">
    <text evidence="13">The sequence shown here is derived from an EMBL/GenBank/DDBJ whole genome shotgun (WGS) entry which is preliminary data.</text>
</comment>
<dbReference type="Pfam" id="PF12693">
    <property type="entry name" value="GspL_C"/>
    <property type="match status" value="1"/>
</dbReference>
<accession>A0A845V5K2</accession>
<evidence type="ECO:0000256" key="8">
    <source>
        <dbReference type="ARBA" id="ARBA00022989"/>
    </source>
</evidence>
<reference evidence="13 14" key="1">
    <citation type="submission" date="2020-02" db="EMBL/GenBank/DDBJ databases">
        <authorList>
            <person name="Zhang X.-Y."/>
        </authorList>
    </citation>
    <scope>NUCLEOTIDE SEQUENCE [LARGE SCALE GENOMIC DNA]</scope>
    <source>
        <strain evidence="13 14">C33</strain>
    </source>
</reference>
<dbReference type="InterPro" id="IPR043129">
    <property type="entry name" value="ATPase_NBD"/>
</dbReference>
<evidence type="ECO:0000256" key="6">
    <source>
        <dbReference type="ARBA" id="ARBA00022692"/>
    </source>
</evidence>
<keyword evidence="6" id="KW-0812">Transmembrane</keyword>
<feature type="domain" description="GspL periplasmic" evidence="12">
    <location>
        <begin position="238"/>
        <end position="383"/>
    </location>
</feature>
<dbReference type="PIRSF" id="PIRSF015761">
    <property type="entry name" value="Protein_L"/>
    <property type="match status" value="1"/>
</dbReference>
<dbReference type="NCBIfam" id="TIGR01709">
    <property type="entry name" value="typeII_sec_gspL"/>
    <property type="match status" value="1"/>
</dbReference>
<dbReference type="InterPro" id="IPR007812">
    <property type="entry name" value="T2SS_protein-GspL"/>
</dbReference>
<evidence type="ECO:0000313" key="13">
    <source>
        <dbReference type="EMBL" id="NDY96456.1"/>
    </source>
</evidence>
<gene>
    <name evidence="13" type="ORF">G3I74_12015</name>
</gene>
<sequence length="390" mass="41518">MAGSGQSRLLIHAAGERWRWAVADASAGLTSSGVCAPDQPDWPAGLPVHVLCDAGRCTALALDLPEMSATRLQQALRWAAEEHLAGSAEEEHVVAAGRDAEGRLRCVVISHADMESVLQPLSGQAVEQLCPDALCLPWTPGQVSLAGQDEQVMARWGEWAFGRLDAGLAADLLEPVAEPDAEWRWYGGEIPGVLADRVRAAPEIDHGLMAVLADGLRAAPVNLLAGRWTPSSSRTASRHWRTAAALAGGVVVLALAALGLENQLLEARSTQLQGAIEERFAEAFPGVRAAGRHRELAERELARLRFGQSAGLLELMYRVGPVLSGQSGVSLRGLSYRDDRLELDVRAPDVAALDEFEQRLRALDLVASVQSASLDDDGASGRIRVAGAGR</sequence>
<dbReference type="RefSeq" id="WP_164211855.1">
    <property type="nucleotide sequence ID" value="NZ_JAAGSC010000043.1"/>
</dbReference>
<protein>
    <recommendedName>
        <fullName evidence="10">Type II secretion system protein L</fullName>
        <shortName evidence="10">T2SS protein L</shortName>
    </recommendedName>
</protein>
<evidence type="ECO:0000256" key="7">
    <source>
        <dbReference type="ARBA" id="ARBA00022927"/>
    </source>
</evidence>